<dbReference type="Pfam" id="PF00397">
    <property type="entry name" value="WW"/>
    <property type="match status" value="1"/>
</dbReference>
<evidence type="ECO:0000256" key="2">
    <source>
        <dbReference type="ARBA" id="ARBA00004435"/>
    </source>
</evidence>
<dbReference type="PANTHER" id="PTHR17616">
    <property type="entry name" value="YES-ASSOCIATED PROTEIN YAP1 FAMILY MEMBER"/>
    <property type="match status" value="1"/>
</dbReference>
<keyword evidence="4" id="KW-0796">Tight junction</keyword>
<dbReference type="EMBL" id="JAFBMS010000007">
    <property type="protein sequence ID" value="KAG9351207.1"/>
    <property type="molecule type" value="Genomic_DNA"/>
</dbReference>
<dbReference type="SUPFAM" id="SSF51045">
    <property type="entry name" value="WW domain"/>
    <property type="match status" value="1"/>
</dbReference>
<feature type="region of interest" description="Disordered" evidence="7">
    <location>
        <begin position="217"/>
        <end position="237"/>
    </location>
</feature>
<organism evidence="9 10">
    <name type="scientific">Albula glossodonta</name>
    <name type="common">roundjaw bonefish</name>
    <dbReference type="NCBI Taxonomy" id="121402"/>
    <lineage>
        <taxon>Eukaryota</taxon>
        <taxon>Metazoa</taxon>
        <taxon>Chordata</taxon>
        <taxon>Craniata</taxon>
        <taxon>Vertebrata</taxon>
        <taxon>Euteleostomi</taxon>
        <taxon>Actinopterygii</taxon>
        <taxon>Neopterygii</taxon>
        <taxon>Teleostei</taxon>
        <taxon>Albuliformes</taxon>
        <taxon>Albulidae</taxon>
        <taxon>Albula</taxon>
    </lineage>
</organism>
<keyword evidence="5" id="KW-0963">Cytoplasm</keyword>
<name>A0A8T2PMT6_9TELE</name>
<comment type="subcellular location">
    <subcellularLocation>
        <location evidence="2">Cell junction</location>
        <location evidence="2">Tight junction</location>
    </subcellularLocation>
    <subcellularLocation>
        <location evidence="3">Cytoplasm</location>
    </subcellularLocation>
    <subcellularLocation>
        <location evidence="1">Nucleus</location>
    </subcellularLocation>
</comment>
<dbReference type="AlphaFoldDB" id="A0A8T2PMT6"/>
<dbReference type="PROSITE" id="PS50020">
    <property type="entry name" value="WW_DOMAIN_2"/>
    <property type="match status" value="1"/>
</dbReference>
<dbReference type="GO" id="GO:0005634">
    <property type="term" value="C:nucleus"/>
    <property type="evidence" value="ECO:0007669"/>
    <property type="project" value="UniProtKB-SubCell"/>
</dbReference>
<evidence type="ECO:0000256" key="4">
    <source>
        <dbReference type="ARBA" id="ARBA00022427"/>
    </source>
</evidence>
<evidence type="ECO:0000259" key="8">
    <source>
        <dbReference type="PROSITE" id="PS50020"/>
    </source>
</evidence>
<dbReference type="Proteomes" id="UP000824540">
    <property type="component" value="Unassembled WGS sequence"/>
</dbReference>
<evidence type="ECO:0000256" key="7">
    <source>
        <dbReference type="SAM" id="MobiDB-lite"/>
    </source>
</evidence>
<dbReference type="SMART" id="SM00456">
    <property type="entry name" value="WW"/>
    <property type="match status" value="1"/>
</dbReference>
<evidence type="ECO:0000256" key="6">
    <source>
        <dbReference type="ARBA" id="ARBA00023242"/>
    </source>
</evidence>
<reference evidence="9" key="1">
    <citation type="thesis" date="2021" institute="BYU ScholarsArchive" country="Provo, UT, USA">
        <title>Applications of and Algorithms for Genome Assembly and Genomic Analyses with an Emphasis on Marine Teleosts.</title>
        <authorList>
            <person name="Pickett B.D."/>
        </authorList>
    </citation>
    <scope>NUCLEOTIDE SEQUENCE</scope>
    <source>
        <strain evidence="9">HI-2016</strain>
    </source>
</reference>
<evidence type="ECO:0000256" key="5">
    <source>
        <dbReference type="ARBA" id="ARBA00022490"/>
    </source>
</evidence>
<feature type="domain" description="WW" evidence="8">
    <location>
        <begin position="360"/>
        <end position="393"/>
    </location>
</feature>
<protein>
    <recommendedName>
        <fullName evidence="8">WW domain-containing protein</fullName>
    </recommendedName>
</protein>
<evidence type="ECO:0000256" key="3">
    <source>
        <dbReference type="ARBA" id="ARBA00004496"/>
    </source>
</evidence>
<dbReference type="GO" id="GO:0003713">
    <property type="term" value="F:transcription coactivator activity"/>
    <property type="evidence" value="ECO:0007669"/>
    <property type="project" value="TreeGrafter"/>
</dbReference>
<gene>
    <name evidence="9" type="ORF">JZ751_025098</name>
</gene>
<dbReference type="FunFam" id="2.20.70.10:FF:000019">
    <property type="entry name" value="Putative transcriptional coactivator YAP1"/>
    <property type="match status" value="1"/>
</dbReference>
<dbReference type="PROSITE" id="PS01159">
    <property type="entry name" value="WW_DOMAIN_1"/>
    <property type="match status" value="1"/>
</dbReference>
<dbReference type="Gene3D" id="2.20.70.10">
    <property type="match status" value="1"/>
</dbReference>
<dbReference type="GO" id="GO:0005923">
    <property type="term" value="C:bicellular tight junction"/>
    <property type="evidence" value="ECO:0007669"/>
    <property type="project" value="UniProtKB-SubCell"/>
</dbReference>
<evidence type="ECO:0000313" key="9">
    <source>
        <dbReference type="EMBL" id="KAG9351207.1"/>
    </source>
</evidence>
<accession>A0A8T2PMT6</accession>
<dbReference type="PANTHER" id="PTHR17616:SF6">
    <property type="entry name" value="WW DOMAIN-CONTAINING TRANSCRIPTION REGULATOR PROTEIN 1"/>
    <property type="match status" value="1"/>
</dbReference>
<proteinExistence type="predicted"/>
<dbReference type="GO" id="GO:0005737">
    <property type="term" value="C:cytoplasm"/>
    <property type="evidence" value="ECO:0007669"/>
    <property type="project" value="UniProtKB-SubCell"/>
</dbReference>
<evidence type="ECO:0000256" key="1">
    <source>
        <dbReference type="ARBA" id="ARBA00004123"/>
    </source>
</evidence>
<dbReference type="CDD" id="cd00201">
    <property type="entry name" value="WW"/>
    <property type="match status" value="1"/>
</dbReference>
<evidence type="ECO:0000313" key="10">
    <source>
        <dbReference type="Proteomes" id="UP000824540"/>
    </source>
</evidence>
<dbReference type="GO" id="GO:0045944">
    <property type="term" value="P:positive regulation of transcription by RNA polymerase II"/>
    <property type="evidence" value="ECO:0007669"/>
    <property type="project" value="TreeGrafter"/>
</dbReference>
<dbReference type="InterPro" id="IPR036020">
    <property type="entry name" value="WW_dom_sf"/>
</dbReference>
<keyword evidence="4" id="KW-0965">Cell junction</keyword>
<dbReference type="GO" id="GO:0035329">
    <property type="term" value="P:hippo signaling"/>
    <property type="evidence" value="ECO:0007669"/>
    <property type="project" value="TreeGrafter"/>
</dbReference>
<dbReference type="InterPro" id="IPR051583">
    <property type="entry name" value="YAP1"/>
</dbReference>
<dbReference type="InterPro" id="IPR001202">
    <property type="entry name" value="WW_dom"/>
</dbReference>
<comment type="caution">
    <text evidence="9">The sequence shown here is derived from an EMBL/GenBank/DDBJ whole genome shotgun (WGS) entry which is preliminary data.</text>
</comment>
<sequence>MVGGGGYRTLPAVLCDDFSRLQCHYAHIGHFSHSEIKRVYCLPSSFEKYLRITCAHSLKTQGSKKSRPKEGCKSQSSLACSSQTFQTNSREKVLLRVTEQAADMGLFMLEKKMGTELSPSSAAKVYFRWQGKAFFRALSKQQASGKPSQQKLPHCRPAGIKARGINVLTYPPDSSGVAGGYFYSLFKDIKTSKLRPGDMLSLDLHLGPLPQLLDTCPGRRHQDPQGPPSPIPTSGFPAGRDTVVSSTGVAWGKGGGAMTSSPLSSVRLQQIRITVAQLKAPPWVLDPVQGSLLLALSPHGCETCRIKPLSFPSAALHVEKITTWQDPRKNMTLKQMNVHGPVAPAPVQQRSMAMSQPNLGHLPEGWEQAVTSQGETYFIDHKTQSTSWLDPRVDAQSRLMNLPNPLTTQQQHQQKMRLQRIQLERERIRMRQEELIRQEVALCRQLPMDSDSMTPVPSALNPAPMNQGTSTDSGLGLGCYSIPTTPEDFLSSVDTEMDTGESLAQGTMAAPQQSRFPDFLDSLPGTNVDLGTLEGADLIPILNDVESVLNKSEPFLTWL</sequence>
<dbReference type="OrthoDB" id="3045089at2759"/>
<keyword evidence="10" id="KW-1185">Reference proteome</keyword>
<keyword evidence="6" id="KW-0539">Nucleus</keyword>